<dbReference type="RefSeq" id="WP_345371914.1">
    <property type="nucleotide sequence ID" value="NZ_BAABJX010000033.1"/>
</dbReference>
<evidence type="ECO:0000256" key="1">
    <source>
        <dbReference type="SAM" id="Phobius"/>
    </source>
</evidence>
<dbReference type="Proteomes" id="UP001500298">
    <property type="component" value="Unassembled WGS sequence"/>
</dbReference>
<reference evidence="3" key="1">
    <citation type="journal article" date="2019" name="Int. J. Syst. Evol. Microbiol.">
        <title>The Global Catalogue of Microorganisms (GCM) 10K type strain sequencing project: providing services to taxonomists for standard genome sequencing and annotation.</title>
        <authorList>
            <consortium name="The Broad Institute Genomics Platform"/>
            <consortium name="The Broad Institute Genome Sequencing Center for Infectious Disease"/>
            <person name="Wu L."/>
            <person name="Ma J."/>
        </authorList>
    </citation>
    <scope>NUCLEOTIDE SEQUENCE [LARGE SCALE GENOMIC DNA]</scope>
    <source>
        <strain evidence="3">JCM 18326</strain>
    </source>
</reference>
<dbReference type="EMBL" id="BAABJX010000033">
    <property type="protein sequence ID" value="GAA4837095.1"/>
    <property type="molecule type" value="Genomic_DNA"/>
</dbReference>
<evidence type="ECO:0000313" key="2">
    <source>
        <dbReference type="EMBL" id="GAA4837095.1"/>
    </source>
</evidence>
<sequence length="123" mass="13674">MKHTIIKFLVSALAVFFGSYIMNALGLNVYVESYWTALVVALVISLLNLLVKPLLIILTLPITIITLGLFLIIINSFIFYLAGTLVDGFQISSIWTAILFSFFYSVILATLENLLKLDEASHS</sequence>
<organism evidence="2 3">
    <name type="scientific">Algivirga pacifica</name>
    <dbReference type="NCBI Taxonomy" id="1162670"/>
    <lineage>
        <taxon>Bacteria</taxon>
        <taxon>Pseudomonadati</taxon>
        <taxon>Bacteroidota</taxon>
        <taxon>Cytophagia</taxon>
        <taxon>Cytophagales</taxon>
        <taxon>Flammeovirgaceae</taxon>
        <taxon>Algivirga</taxon>
    </lineage>
</organism>
<dbReference type="InterPro" id="IPR007165">
    <property type="entry name" value="Phage_holin_4_2"/>
</dbReference>
<feature type="transmembrane region" description="Helical" evidence="1">
    <location>
        <begin position="34"/>
        <end position="51"/>
    </location>
</feature>
<evidence type="ECO:0000313" key="3">
    <source>
        <dbReference type="Proteomes" id="UP001500298"/>
    </source>
</evidence>
<comment type="caution">
    <text evidence="2">The sequence shown here is derived from an EMBL/GenBank/DDBJ whole genome shotgun (WGS) entry which is preliminary data.</text>
</comment>
<dbReference type="PANTHER" id="PTHR37309:SF1">
    <property type="entry name" value="SLR0284 PROTEIN"/>
    <property type="match status" value="1"/>
</dbReference>
<gene>
    <name evidence="2" type="ORF">GCM10023331_22930</name>
</gene>
<proteinExistence type="predicted"/>
<dbReference type="Pfam" id="PF04020">
    <property type="entry name" value="Phage_holin_4_2"/>
    <property type="match status" value="1"/>
</dbReference>
<keyword evidence="1" id="KW-1133">Transmembrane helix</keyword>
<feature type="transmembrane region" description="Helical" evidence="1">
    <location>
        <begin position="94"/>
        <end position="115"/>
    </location>
</feature>
<accession>A0ABP9DAB0</accession>
<name>A0ABP9DAB0_9BACT</name>
<keyword evidence="3" id="KW-1185">Reference proteome</keyword>
<protein>
    <recommendedName>
        <fullName evidence="4">Phage holin family protein</fullName>
    </recommendedName>
</protein>
<dbReference type="PANTHER" id="PTHR37309">
    <property type="entry name" value="SLR0284 PROTEIN"/>
    <property type="match status" value="1"/>
</dbReference>
<keyword evidence="1" id="KW-0812">Transmembrane</keyword>
<evidence type="ECO:0008006" key="4">
    <source>
        <dbReference type="Google" id="ProtNLM"/>
    </source>
</evidence>
<feature type="transmembrane region" description="Helical" evidence="1">
    <location>
        <begin position="58"/>
        <end position="82"/>
    </location>
</feature>
<keyword evidence="1" id="KW-0472">Membrane</keyword>